<feature type="domain" description="CSC1/OSCA1-like cytosolic" evidence="11">
    <location>
        <begin position="330"/>
        <end position="596"/>
    </location>
</feature>
<evidence type="ECO:0000256" key="3">
    <source>
        <dbReference type="ARBA" id="ARBA00022448"/>
    </source>
</evidence>
<dbReference type="Pfam" id="PF02714">
    <property type="entry name" value="RSN1_7TM"/>
    <property type="match status" value="1"/>
</dbReference>
<dbReference type="Pfam" id="PF13967">
    <property type="entry name" value="RSN1_TM"/>
    <property type="match status" value="1"/>
</dbReference>
<feature type="region of interest" description="Disordered" evidence="7">
    <location>
        <begin position="1186"/>
        <end position="1233"/>
    </location>
</feature>
<evidence type="ECO:0000256" key="4">
    <source>
        <dbReference type="ARBA" id="ARBA00022692"/>
    </source>
</evidence>
<evidence type="ECO:0000259" key="10">
    <source>
        <dbReference type="Pfam" id="PF13967"/>
    </source>
</evidence>
<dbReference type="GO" id="GO:0005227">
    <property type="term" value="F:calcium-activated cation channel activity"/>
    <property type="evidence" value="ECO:0007669"/>
    <property type="project" value="InterPro"/>
</dbReference>
<evidence type="ECO:0000313" key="12">
    <source>
        <dbReference type="EMBL" id="ETW81700.1"/>
    </source>
</evidence>
<dbReference type="GeneID" id="20670479"/>
<gene>
    <name evidence="12" type="ORF">HETIRDRAFT_318117</name>
</gene>
<dbReference type="RefSeq" id="XP_009546317.1">
    <property type="nucleotide sequence ID" value="XM_009548022.1"/>
</dbReference>
<dbReference type="OrthoDB" id="1689567at2759"/>
<name>W4K8M7_HETIT</name>
<protein>
    <recommendedName>
        <fullName evidence="14">DUF221-domain-containing protein</fullName>
    </recommendedName>
</protein>
<keyword evidence="4 8" id="KW-0812">Transmembrane</keyword>
<feature type="transmembrane region" description="Helical" evidence="8">
    <location>
        <begin position="896"/>
        <end position="913"/>
    </location>
</feature>
<dbReference type="HOGENOM" id="CLU_002081_0_0_1"/>
<dbReference type="eggNOG" id="KOG1134">
    <property type="taxonomic scope" value="Eukaryota"/>
</dbReference>
<keyword evidence="6 8" id="KW-0472">Membrane</keyword>
<dbReference type="PANTHER" id="PTHR13018:SF139">
    <property type="entry name" value="PHOSPHATE METABOLISM PROTEIN 7"/>
    <property type="match status" value="1"/>
</dbReference>
<feature type="transmembrane region" description="Helical" evidence="8">
    <location>
        <begin position="16"/>
        <end position="36"/>
    </location>
</feature>
<feature type="compositionally biased region" description="Low complexity" evidence="7">
    <location>
        <begin position="1212"/>
        <end position="1221"/>
    </location>
</feature>
<dbReference type="InterPro" id="IPR032880">
    <property type="entry name" value="CSC1/OSCA1-like_N"/>
</dbReference>
<comment type="similarity">
    <text evidence="2">Belongs to the CSC1 (TC 1.A.17) family.</text>
</comment>
<sequence length="1372" mass="155840">MATIEDRPFSKNYSGLINQSVIAIGLGAICTTAYELMKRRRRGRRVVKGLDSVETWEFGYLYQGRSWAKRPSPPHPQGWPLSWVKEVIDFPESGMNKLRGVDATLYVRFLRGCAWFTFLHTFTTVPILLPIHVHFSDETVSPRSMTRASISSLVLTQDGSNLLWIHLILLYYITLTWMATLLWICRGAFAFRHANIQDTADRLASAAQDEHSARFNPHPHPQYPFLSLAPAAADAGFDRGLRLRSVMVTNVPRSLRSEKELAEYFQYYLSRPIDVPYIGPPSAAQPGFLSTSMAFLFNKVKRIPELIPHRNEGQSDNGSNPCMDGRQVPVIDRVIIARKMTELQSLLERREDFLRRLEVAHIQLAKRVLFTVKEIVDERENGRPLIKRLTSRMSLHRLSHPHDKPGANTVPTMTHDNQGEGEGEDEDYTDLLLRELTPFVDEFGLRTRFVTRSNVPQPFAKRVLGFVRDLFHPPRIPDEKYRHISDTNGRTIWDVLHSLPRRALDPYQPLIRLRTLFHNTTVASIDYYNAKYALLTNLITEHRAKAVADYDPVSTAFVTFADPRDARRACRYLAVNPDNPLACFVTMAPGYEDLDWTRVMKASYRVEFVKDWVVDIGVWAFTLFWVFPVTFFVGLVSIQNISAFWPGLNHYLDHHPWEEELIQSLLPTVLVALLSILIPLILLLIGKKAHTLITLSELHDRIMARYYKFLIVNVLVFFCVGTATLQSFLVSFASKANHQNVLEIISSSFPSAGPFYVGWMIFTTGMHGGIELPLEYQLPLFMYPSTKRQATPRKRSVGIRPRTFNYYYWLPNHMLVVHVLLLFTVLNPLVVPFGFVYFMVQSTVIKNQLLHVYAKNYEGNGQHLLIRMIRYSLDGLVVSQAVFLAYMAVLKKRANVGLSAVLIILTVLMKLLLTHACRAKFERDDMWEASIVCGTEEELVDDNFAGDRDSISNHREDAGNRAQPQNSFSQSWKHWKTWRLRTEVVFSYATYSGQGRRDARRQPNPFATSQSSFARLQSIDGLRSKADSLPTSESVHQEQSEGENAAPSPPSSSKTPVHLVEATATVLVTPHPPHPAWDDESDPCHPYENPYYKQPISNTLWLPRNPCDILNLDETVDVQRSLTTTTTTGQLGSLFTSGVPHQQTPSIASPPPLDRARSSSMSTARCFNGSEVVSLPPRIASRINAPDRDENIEDAQERRPTLLGGRRRSSERSTVGTVRSSASLHRPHTFDVGPSIMSRIRTTSGISGMRPQFSAPSSFRSAIGRRMRGRSRSLTQELGLREDPGPHPDRRIQGELFPTVSQILANPSLASIPTYREREPTAVTMQEAVEEEALVEERVALEERLRREAEEALQGARAHRSWFTRWLFARAE</sequence>
<dbReference type="Pfam" id="PF14703">
    <property type="entry name" value="PHM7_cyt"/>
    <property type="match status" value="1"/>
</dbReference>
<dbReference type="EMBL" id="KI925458">
    <property type="protein sequence ID" value="ETW81700.1"/>
    <property type="molecule type" value="Genomic_DNA"/>
</dbReference>
<evidence type="ECO:0000313" key="13">
    <source>
        <dbReference type="Proteomes" id="UP000030671"/>
    </source>
</evidence>
<dbReference type="KEGG" id="hir:HETIRDRAFT_318117"/>
<feature type="region of interest" description="Disordered" evidence="7">
    <location>
        <begin position="1133"/>
        <end position="1159"/>
    </location>
</feature>
<evidence type="ECO:0000256" key="7">
    <source>
        <dbReference type="SAM" id="MobiDB-lite"/>
    </source>
</evidence>
<dbReference type="InterPro" id="IPR003864">
    <property type="entry name" value="CSC1/OSCA1-like_7TM"/>
</dbReference>
<feature type="transmembrane region" description="Helical" evidence="8">
    <location>
        <begin position="163"/>
        <end position="185"/>
    </location>
</feature>
<reference evidence="12 13" key="1">
    <citation type="journal article" date="2012" name="New Phytol.">
        <title>Insight into trade-off between wood decay and parasitism from the genome of a fungal forest pathogen.</title>
        <authorList>
            <person name="Olson A."/>
            <person name="Aerts A."/>
            <person name="Asiegbu F."/>
            <person name="Belbahri L."/>
            <person name="Bouzid O."/>
            <person name="Broberg A."/>
            <person name="Canback B."/>
            <person name="Coutinho P.M."/>
            <person name="Cullen D."/>
            <person name="Dalman K."/>
            <person name="Deflorio G."/>
            <person name="van Diepen L.T."/>
            <person name="Dunand C."/>
            <person name="Duplessis S."/>
            <person name="Durling M."/>
            <person name="Gonthier P."/>
            <person name="Grimwood J."/>
            <person name="Fossdal C.G."/>
            <person name="Hansson D."/>
            <person name="Henrissat B."/>
            <person name="Hietala A."/>
            <person name="Himmelstrand K."/>
            <person name="Hoffmeister D."/>
            <person name="Hogberg N."/>
            <person name="James T.Y."/>
            <person name="Karlsson M."/>
            <person name="Kohler A."/>
            <person name="Kues U."/>
            <person name="Lee Y.H."/>
            <person name="Lin Y.C."/>
            <person name="Lind M."/>
            <person name="Lindquist E."/>
            <person name="Lombard V."/>
            <person name="Lucas S."/>
            <person name="Lunden K."/>
            <person name="Morin E."/>
            <person name="Murat C."/>
            <person name="Park J."/>
            <person name="Raffaello T."/>
            <person name="Rouze P."/>
            <person name="Salamov A."/>
            <person name="Schmutz J."/>
            <person name="Solheim H."/>
            <person name="Stahlberg J."/>
            <person name="Velez H."/>
            <person name="de Vries R.P."/>
            <person name="Wiebenga A."/>
            <person name="Woodward S."/>
            <person name="Yakovlev I."/>
            <person name="Garbelotto M."/>
            <person name="Martin F."/>
            <person name="Grigoriev I.V."/>
            <person name="Stenlid J."/>
        </authorList>
    </citation>
    <scope>NUCLEOTIDE SEQUENCE [LARGE SCALE GENOMIC DNA]</scope>
    <source>
        <strain evidence="12 13">TC 32-1</strain>
    </source>
</reference>
<evidence type="ECO:0000256" key="2">
    <source>
        <dbReference type="ARBA" id="ARBA00007779"/>
    </source>
</evidence>
<feature type="domain" description="CSC1/OSCA1-like 7TM region" evidence="9">
    <location>
        <begin position="611"/>
        <end position="885"/>
    </location>
</feature>
<evidence type="ECO:0000256" key="1">
    <source>
        <dbReference type="ARBA" id="ARBA00004141"/>
    </source>
</evidence>
<feature type="region of interest" description="Disordered" evidence="7">
    <location>
        <begin position="945"/>
        <end position="968"/>
    </location>
</feature>
<dbReference type="PANTHER" id="PTHR13018">
    <property type="entry name" value="PROBABLE MEMBRANE PROTEIN DUF221-RELATED"/>
    <property type="match status" value="1"/>
</dbReference>
<evidence type="ECO:0000259" key="9">
    <source>
        <dbReference type="Pfam" id="PF02714"/>
    </source>
</evidence>
<proteinExistence type="inferred from homology"/>
<comment type="subcellular location">
    <subcellularLocation>
        <location evidence="1">Membrane</location>
        <topology evidence="1">Multi-pass membrane protein</topology>
    </subcellularLocation>
</comment>
<evidence type="ECO:0000256" key="6">
    <source>
        <dbReference type="ARBA" id="ARBA00023136"/>
    </source>
</evidence>
<feature type="transmembrane region" description="Helical" evidence="8">
    <location>
        <begin position="113"/>
        <end position="135"/>
    </location>
</feature>
<evidence type="ECO:0000256" key="5">
    <source>
        <dbReference type="ARBA" id="ARBA00022989"/>
    </source>
</evidence>
<feature type="transmembrane region" description="Helical" evidence="8">
    <location>
        <begin position="618"/>
        <end position="645"/>
    </location>
</feature>
<dbReference type="Proteomes" id="UP000030671">
    <property type="component" value="Unassembled WGS sequence"/>
</dbReference>
<evidence type="ECO:0000259" key="11">
    <source>
        <dbReference type="Pfam" id="PF14703"/>
    </source>
</evidence>
<feature type="region of interest" description="Disordered" evidence="7">
    <location>
        <begin position="1026"/>
        <end position="1056"/>
    </location>
</feature>
<feature type="compositionally biased region" description="Basic and acidic residues" evidence="7">
    <location>
        <begin position="1186"/>
        <end position="1200"/>
    </location>
</feature>
<evidence type="ECO:0008006" key="14">
    <source>
        <dbReference type="Google" id="ProtNLM"/>
    </source>
</evidence>
<dbReference type="GO" id="GO:0005886">
    <property type="term" value="C:plasma membrane"/>
    <property type="evidence" value="ECO:0007669"/>
    <property type="project" value="TreeGrafter"/>
</dbReference>
<feature type="region of interest" description="Disordered" evidence="7">
    <location>
        <begin position="397"/>
        <end position="425"/>
    </location>
</feature>
<feature type="region of interest" description="Disordered" evidence="7">
    <location>
        <begin position="993"/>
        <end position="1013"/>
    </location>
</feature>
<feature type="transmembrane region" description="Helical" evidence="8">
    <location>
        <begin position="706"/>
        <end position="729"/>
    </location>
</feature>
<dbReference type="STRING" id="747525.W4K8M7"/>
<organism evidence="12 13">
    <name type="scientific">Heterobasidion irregulare (strain TC 32-1)</name>
    <dbReference type="NCBI Taxonomy" id="747525"/>
    <lineage>
        <taxon>Eukaryota</taxon>
        <taxon>Fungi</taxon>
        <taxon>Dikarya</taxon>
        <taxon>Basidiomycota</taxon>
        <taxon>Agaricomycotina</taxon>
        <taxon>Agaricomycetes</taxon>
        <taxon>Russulales</taxon>
        <taxon>Bondarzewiaceae</taxon>
        <taxon>Heterobasidion</taxon>
        <taxon>Heterobasidion annosum species complex</taxon>
    </lineage>
</organism>
<feature type="transmembrane region" description="Helical" evidence="8">
    <location>
        <begin position="665"/>
        <end position="685"/>
    </location>
</feature>
<feature type="transmembrane region" description="Helical" evidence="8">
    <location>
        <begin position="815"/>
        <end position="840"/>
    </location>
</feature>
<feature type="compositionally biased region" description="Basic and acidic residues" evidence="7">
    <location>
        <begin position="945"/>
        <end position="959"/>
    </location>
</feature>
<dbReference type="InterPro" id="IPR045122">
    <property type="entry name" value="Csc1-like"/>
</dbReference>
<keyword evidence="13" id="KW-1185">Reference proteome</keyword>
<keyword evidence="5 8" id="KW-1133">Transmembrane helix</keyword>
<dbReference type="InParanoid" id="W4K8M7"/>
<keyword evidence="3" id="KW-0813">Transport</keyword>
<feature type="domain" description="CSC1/OSCA1-like N-terminal transmembrane" evidence="10">
    <location>
        <begin position="19"/>
        <end position="182"/>
    </location>
</feature>
<accession>W4K8M7</accession>
<dbReference type="InterPro" id="IPR027815">
    <property type="entry name" value="CSC1/OSCA1-like_cyt"/>
</dbReference>
<evidence type="ECO:0000256" key="8">
    <source>
        <dbReference type="SAM" id="Phobius"/>
    </source>
</evidence>